<gene>
    <name evidence="1" type="ORF">UX47_C0005G0060</name>
</gene>
<evidence type="ECO:0000313" key="1">
    <source>
        <dbReference type="EMBL" id="KKU33258.1"/>
    </source>
</evidence>
<protein>
    <submittedName>
        <fullName evidence="1">Uncharacterized protein</fullName>
    </submittedName>
</protein>
<comment type="caution">
    <text evidence="1">The sequence shown here is derived from an EMBL/GenBank/DDBJ whole genome shotgun (WGS) entry which is preliminary data.</text>
</comment>
<organism evidence="1 2">
    <name type="scientific">Candidatus Collierbacteria bacterium GW2011_GWA2_46_26</name>
    <dbReference type="NCBI Taxonomy" id="1618381"/>
    <lineage>
        <taxon>Bacteria</taxon>
        <taxon>Candidatus Collieribacteriota</taxon>
    </lineage>
</organism>
<sequence length="204" mass="24142">MGRYSYSSKSEADSLKSVSVYWLNKYKYLEPGYTKSGGIVWTRSNGSKNDIRICVSIPDLYVQFKYIQTDRETGEKKDFDYKIPLITSVCHFGGIRYWFKCSMYKSGKFCGRRVATVYKDGDYFACRHCYDLTYSSKKENYKGFFGMLTKLIYEEKRMEAIRDSLKRKTYAGRPTKKVRRFLRLASHHPEKVHELIDQNIYRAR</sequence>
<dbReference type="Proteomes" id="UP000034794">
    <property type="component" value="Unassembled WGS sequence"/>
</dbReference>
<reference evidence="1 2" key="1">
    <citation type="journal article" date="2015" name="Nature">
        <title>rRNA introns, odd ribosomes, and small enigmatic genomes across a large radiation of phyla.</title>
        <authorList>
            <person name="Brown C.T."/>
            <person name="Hug L.A."/>
            <person name="Thomas B.C."/>
            <person name="Sharon I."/>
            <person name="Castelle C.J."/>
            <person name="Singh A."/>
            <person name="Wilkins M.J."/>
            <person name="Williams K.H."/>
            <person name="Banfield J.F."/>
        </authorList>
    </citation>
    <scope>NUCLEOTIDE SEQUENCE [LARGE SCALE GENOMIC DNA]</scope>
</reference>
<accession>A0A0G1RTH1</accession>
<dbReference type="AlphaFoldDB" id="A0A0G1RTH1"/>
<dbReference type="EMBL" id="LCMI01000005">
    <property type="protein sequence ID" value="KKU33258.1"/>
    <property type="molecule type" value="Genomic_DNA"/>
</dbReference>
<name>A0A0G1RTH1_9BACT</name>
<evidence type="ECO:0000313" key="2">
    <source>
        <dbReference type="Proteomes" id="UP000034794"/>
    </source>
</evidence>
<proteinExistence type="predicted"/>